<evidence type="ECO:0000256" key="3">
    <source>
        <dbReference type="ARBA" id="ARBA00022729"/>
    </source>
</evidence>
<evidence type="ECO:0000256" key="5">
    <source>
        <dbReference type="ARBA" id="ARBA00023136"/>
    </source>
</evidence>
<feature type="transmembrane region" description="Helical" evidence="8">
    <location>
        <begin position="308"/>
        <end position="332"/>
    </location>
</feature>
<keyword evidence="5 8" id="KW-0472">Membrane</keyword>
<evidence type="ECO:0000259" key="9">
    <source>
        <dbReference type="PROSITE" id="PS50835"/>
    </source>
</evidence>
<protein>
    <recommendedName>
        <fullName evidence="9">Ig-like domain-containing protein</fullName>
    </recommendedName>
</protein>
<name>A0A3B3YU42_9TELE</name>
<dbReference type="GO" id="GO:0005886">
    <property type="term" value="C:plasma membrane"/>
    <property type="evidence" value="ECO:0007669"/>
    <property type="project" value="UniProtKB-SubCell"/>
</dbReference>
<evidence type="ECO:0000313" key="10">
    <source>
        <dbReference type="Ensembl" id="ENSPMEP00000030966.1"/>
    </source>
</evidence>
<dbReference type="AlphaFoldDB" id="A0A3B3YU42"/>
<dbReference type="Gene3D" id="2.60.40.10">
    <property type="entry name" value="Immunoglobulins"/>
    <property type="match status" value="2"/>
</dbReference>
<dbReference type="InterPro" id="IPR007110">
    <property type="entry name" value="Ig-like_dom"/>
</dbReference>
<feature type="domain" description="Ig-like" evidence="9">
    <location>
        <begin position="44"/>
        <end position="139"/>
    </location>
</feature>
<evidence type="ECO:0000256" key="2">
    <source>
        <dbReference type="ARBA" id="ARBA00022475"/>
    </source>
</evidence>
<dbReference type="InterPro" id="IPR003599">
    <property type="entry name" value="Ig_sub"/>
</dbReference>
<organism evidence="10 11">
    <name type="scientific">Poecilia mexicana</name>
    <dbReference type="NCBI Taxonomy" id="48701"/>
    <lineage>
        <taxon>Eukaryota</taxon>
        <taxon>Metazoa</taxon>
        <taxon>Chordata</taxon>
        <taxon>Craniata</taxon>
        <taxon>Vertebrata</taxon>
        <taxon>Euteleostomi</taxon>
        <taxon>Actinopterygii</taxon>
        <taxon>Neopterygii</taxon>
        <taxon>Teleostei</taxon>
        <taxon>Neoteleostei</taxon>
        <taxon>Acanthomorphata</taxon>
        <taxon>Ovalentaria</taxon>
        <taxon>Atherinomorphae</taxon>
        <taxon>Cyprinodontiformes</taxon>
        <taxon>Poeciliidae</taxon>
        <taxon>Poeciliinae</taxon>
        <taxon>Poecilia</taxon>
    </lineage>
</organism>
<dbReference type="STRING" id="48701.ENSPMEP00000030966"/>
<keyword evidence="3" id="KW-0732">Signal</keyword>
<evidence type="ECO:0000256" key="8">
    <source>
        <dbReference type="SAM" id="Phobius"/>
    </source>
</evidence>
<dbReference type="InterPro" id="IPR036179">
    <property type="entry name" value="Ig-like_dom_sf"/>
</dbReference>
<accession>A0A3B3YU42</accession>
<dbReference type="GO" id="GO:0002376">
    <property type="term" value="P:immune system process"/>
    <property type="evidence" value="ECO:0007669"/>
    <property type="project" value="UniProtKB-KW"/>
</dbReference>
<dbReference type="SMART" id="SM00406">
    <property type="entry name" value="IGv"/>
    <property type="match status" value="2"/>
</dbReference>
<feature type="domain" description="Ig-like" evidence="9">
    <location>
        <begin position="175"/>
        <end position="284"/>
    </location>
</feature>
<dbReference type="SUPFAM" id="SSF48726">
    <property type="entry name" value="Immunoglobulin"/>
    <property type="match status" value="2"/>
</dbReference>
<keyword evidence="6" id="KW-1015">Disulfide bond</keyword>
<keyword evidence="8" id="KW-0812">Transmembrane</keyword>
<reference evidence="10" key="1">
    <citation type="submission" date="2025-08" db="UniProtKB">
        <authorList>
            <consortium name="Ensembl"/>
        </authorList>
    </citation>
    <scope>IDENTIFICATION</scope>
</reference>
<evidence type="ECO:0000256" key="7">
    <source>
        <dbReference type="ARBA" id="ARBA00023180"/>
    </source>
</evidence>
<evidence type="ECO:0000256" key="6">
    <source>
        <dbReference type="ARBA" id="ARBA00023157"/>
    </source>
</evidence>
<keyword evidence="11" id="KW-1185">Reference proteome</keyword>
<comment type="subcellular location">
    <subcellularLocation>
        <location evidence="1">Cell membrane</location>
    </subcellularLocation>
</comment>
<reference evidence="10" key="2">
    <citation type="submission" date="2025-09" db="UniProtKB">
        <authorList>
            <consortium name="Ensembl"/>
        </authorList>
    </citation>
    <scope>IDENTIFICATION</scope>
</reference>
<dbReference type="PANTHER" id="PTHR19433:SF127">
    <property type="entry name" value="NITR9"/>
    <property type="match status" value="1"/>
</dbReference>
<sequence length="350" mass="39038">MYSWFLSVKHVSHSAYTLLHHDGSFSIRQRFKVSVNHSADFDYPNFTCFSDGDILYADFGDNVTLHCFYTSSASHLNWYKQMPGEPPQIISTFYKHLPSSNTLHRQFKDNKRLSVYTKEGLYDLKISDIRDSDSALYYCGFTSISITEFDNGTFLLLKSKRNLMLSRSFLHLFSPFLLTSLEHLVLDSSCKTFLHQSDSISAQPGGSVTLNCTMLTGTVNGDHSVYWFRKNSEGSDLGTLYTTTQSGGPCARSPEDGPAVHSCVYSLPKRNVTVSDAGTYHCAVASCGRILFGPGTRLNVGEKQVDPALMHGSVASLAASLIFNIILIFIVCRNFRRKMNHSEGSHQEPG</sequence>
<keyword evidence="4" id="KW-0391">Immunity</keyword>
<dbReference type="Pfam" id="PF07686">
    <property type="entry name" value="V-set"/>
    <property type="match status" value="2"/>
</dbReference>
<dbReference type="Ensembl" id="ENSPMET00000032931.1">
    <property type="protein sequence ID" value="ENSPMEP00000030966.1"/>
    <property type="gene ID" value="ENSPMEG00000017770.1"/>
</dbReference>
<dbReference type="InterPro" id="IPR013783">
    <property type="entry name" value="Ig-like_fold"/>
</dbReference>
<keyword evidence="7" id="KW-0325">Glycoprotein</keyword>
<dbReference type="PANTHER" id="PTHR19433">
    <property type="entry name" value="T-CELL RECEPTOR ALPHA CHAIN V REGION-RELATED"/>
    <property type="match status" value="1"/>
</dbReference>
<dbReference type="InterPro" id="IPR052051">
    <property type="entry name" value="TCR_complex_component"/>
</dbReference>
<dbReference type="GO" id="GO:0009617">
    <property type="term" value="P:response to bacterium"/>
    <property type="evidence" value="ECO:0007669"/>
    <property type="project" value="TreeGrafter"/>
</dbReference>
<evidence type="ECO:0000256" key="1">
    <source>
        <dbReference type="ARBA" id="ARBA00004236"/>
    </source>
</evidence>
<dbReference type="CDD" id="cd00099">
    <property type="entry name" value="IgV"/>
    <property type="match status" value="1"/>
</dbReference>
<evidence type="ECO:0000256" key="4">
    <source>
        <dbReference type="ARBA" id="ARBA00022859"/>
    </source>
</evidence>
<dbReference type="InterPro" id="IPR013106">
    <property type="entry name" value="Ig_V-set"/>
</dbReference>
<dbReference type="SMART" id="SM00409">
    <property type="entry name" value="IG"/>
    <property type="match status" value="2"/>
</dbReference>
<evidence type="ECO:0000313" key="11">
    <source>
        <dbReference type="Proteomes" id="UP000261480"/>
    </source>
</evidence>
<keyword evidence="2" id="KW-1003">Cell membrane</keyword>
<dbReference type="PROSITE" id="PS50835">
    <property type="entry name" value="IG_LIKE"/>
    <property type="match status" value="2"/>
</dbReference>
<keyword evidence="8" id="KW-1133">Transmembrane helix</keyword>
<dbReference type="Proteomes" id="UP000261480">
    <property type="component" value="Unplaced"/>
</dbReference>
<proteinExistence type="predicted"/>